<organism evidence="5 6">
    <name type="scientific">Candidatus Sulfobium mesophilum</name>
    <dbReference type="NCBI Taxonomy" id="2016548"/>
    <lineage>
        <taxon>Bacteria</taxon>
        <taxon>Pseudomonadati</taxon>
        <taxon>Nitrospirota</taxon>
        <taxon>Nitrospiria</taxon>
        <taxon>Nitrospirales</taxon>
        <taxon>Nitrospiraceae</taxon>
        <taxon>Candidatus Sulfobium</taxon>
    </lineage>
</organism>
<dbReference type="NCBIfam" id="TIGR04174">
    <property type="entry name" value="IPTL_CTERM"/>
    <property type="match status" value="1"/>
</dbReference>
<dbReference type="AlphaFoldDB" id="A0A2U3QKW0"/>
<evidence type="ECO:0008006" key="7">
    <source>
        <dbReference type="Google" id="ProtNLM"/>
    </source>
</evidence>
<feature type="region of interest" description="Disordered" evidence="1">
    <location>
        <begin position="132"/>
        <end position="151"/>
    </location>
</feature>
<feature type="domain" description="DUF11" evidence="3">
    <location>
        <begin position="38"/>
        <end position="151"/>
    </location>
</feature>
<keyword evidence="2" id="KW-1133">Transmembrane helix</keyword>
<dbReference type="Proteomes" id="UP000245125">
    <property type="component" value="Unassembled WGS sequence"/>
</dbReference>
<feature type="transmembrane region" description="Helical" evidence="2">
    <location>
        <begin position="168"/>
        <end position="185"/>
    </location>
</feature>
<evidence type="ECO:0000259" key="4">
    <source>
        <dbReference type="Pfam" id="PF18203"/>
    </source>
</evidence>
<protein>
    <recommendedName>
        <fullName evidence="7">IPTL-CTERM protein sorting domain-containing protein</fullName>
    </recommendedName>
</protein>
<dbReference type="InterPro" id="IPR001434">
    <property type="entry name" value="OmcB-like_DUF11"/>
</dbReference>
<name>A0A2U3QKW0_9BACT</name>
<feature type="domain" description="IPTL-CTERM protein sorting" evidence="4">
    <location>
        <begin position="162"/>
        <end position="187"/>
    </location>
</feature>
<evidence type="ECO:0000313" key="5">
    <source>
        <dbReference type="EMBL" id="SPQ01995.1"/>
    </source>
</evidence>
<evidence type="ECO:0000313" key="6">
    <source>
        <dbReference type="Proteomes" id="UP000245125"/>
    </source>
</evidence>
<accession>A0A2U3QKW0</accession>
<keyword evidence="6" id="KW-1185">Reference proteome</keyword>
<sequence length="191" mass="19277">MGTLTNTATVTAPAGVTDPVPVNNSATDTDTLTFLADVTTTVAPPATASAGSKVDVPVSFTNNGPSTASAVIYSAQLPGGLSGVTCSGASCSYNNVTGVITITGLPGTLASGQTVNMTLFYTAPSSGTVDVSTSISTSTPESNSVNNSASGSTTINQKAVMVPTLNEWGLILFALLLGLVSVYKMRRRRYA</sequence>
<gene>
    <name evidence="5" type="ORF">NBG4_840001</name>
</gene>
<dbReference type="InterPro" id="IPR026442">
    <property type="entry name" value="IPTL_CTERM"/>
</dbReference>
<keyword evidence="2" id="KW-0812">Transmembrane</keyword>
<keyword evidence="2" id="KW-0472">Membrane</keyword>
<dbReference type="InterPro" id="IPR013783">
    <property type="entry name" value="Ig-like_fold"/>
</dbReference>
<reference evidence="6" key="1">
    <citation type="submission" date="2018-03" db="EMBL/GenBank/DDBJ databases">
        <authorList>
            <person name="Zecchin S."/>
        </authorList>
    </citation>
    <scope>NUCLEOTIDE SEQUENCE [LARGE SCALE GENOMIC DNA]</scope>
</reference>
<evidence type="ECO:0000256" key="2">
    <source>
        <dbReference type="SAM" id="Phobius"/>
    </source>
</evidence>
<evidence type="ECO:0000256" key="1">
    <source>
        <dbReference type="SAM" id="MobiDB-lite"/>
    </source>
</evidence>
<feature type="compositionally biased region" description="Polar residues" evidence="1">
    <location>
        <begin position="140"/>
        <end position="151"/>
    </location>
</feature>
<dbReference type="EMBL" id="OUUY01000135">
    <property type="protein sequence ID" value="SPQ01995.1"/>
    <property type="molecule type" value="Genomic_DNA"/>
</dbReference>
<dbReference type="Gene3D" id="2.60.40.10">
    <property type="entry name" value="Immunoglobulins"/>
    <property type="match status" value="1"/>
</dbReference>
<dbReference type="Pfam" id="PF01345">
    <property type="entry name" value="DUF11"/>
    <property type="match status" value="1"/>
</dbReference>
<proteinExistence type="predicted"/>
<evidence type="ECO:0000259" key="3">
    <source>
        <dbReference type="Pfam" id="PF01345"/>
    </source>
</evidence>
<dbReference type="Pfam" id="PF18203">
    <property type="entry name" value="IPTL-CTERM"/>
    <property type="match status" value="1"/>
</dbReference>